<evidence type="ECO:0000256" key="2">
    <source>
        <dbReference type="ARBA" id="ARBA00009745"/>
    </source>
</evidence>
<gene>
    <name evidence="6" type="ORF">Fot_27100</name>
</gene>
<evidence type="ECO:0000256" key="1">
    <source>
        <dbReference type="ARBA" id="ARBA00004496"/>
    </source>
</evidence>
<organism evidence="6 7">
    <name type="scientific">Forsythia ovata</name>
    <dbReference type="NCBI Taxonomy" id="205694"/>
    <lineage>
        <taxon>Eukaryota</taxon>
        <taxon>Viridiplantae</taxon>
        <taxon>Streptophyta</taxon>
        <taxon>Embryophyta</taxon>
        <taxon>Tracheophyta</taxon>
        <taxon>Spermatophyta</taxon>
        <taxon>Magnoliopsida</taxon>
        <taxon>eudicotyledons</taxon>
        <taxon>Gunneridae</taxon>
        <taxon>Pentapetalae</taxon>
        <taxon>asterids</taxon>
        <taxon>lamiids</taxon>
        <taxon>Lamiales</taxon>
        <taxon>Oleaceae</taxon>
        <taxon>Forsythieae</taxon>
        <taxon>Forsythia</taxon>
    </lineage>
</organism>
<keyword evidence="7" id="KW-1185">Reference proteome</keyword>
<keyword evidence="3" id="KW-0963">Cytoplasm</keyword>
<dbReference type="Pfam" id="PF01603">
    <property type="entry name" value="B56"/>
    <property type="match status" value="1"/>
</dbReference>
<evidence type="ECO:0000256" key="5">
    <source>
        <dbReference type="SAM" id="MobiDB-lite"/>
    </source>
</evidence>
<protein>
    <recommendedName>
        <fullName evidence="4">Serine/threonine protein phosphatase 2A regulatory subunit</fullName>
    </recommendedName>
</protein>
<comment type="caution">
    <text evidence="6">The sequence shown here is derived from an EMBL/GenBank/DDBJ whole genome shotgun (WGS) entry which is preliminary data.</text>
</comment>
<dbReference type="AlphaFoldDB" id="A0ABD1UDY6"/>
<evidence type="ECO:0000256" key="3">
    <source>
        <dbReference type="ARBA" id="ARBA00022490"/>
    </source>
</evidence>
<name>A0ABD1UDY6_9LAMI</name>
<dbReference type="Proteomes" id="UP001604277">
    <property type="component" value="Unassembled WGS sequence"/>
</dbReference>
<comment type="function">
    <text evidence="4">The B regulatory subunit might modulate substrate selectivity and catalytic activity, and also might direct the localization of the catalytic enzyme to a particular subcellular compartment.</text>
</comment>
<reference evidence="7" key="1">
    <citation type="submission" date="2024-07" db="EMBL/GenBank/DDBJ databases">
        <title>Two chromosome-level genome assemblies of Korean endemic species Abeliophyllum distichum and Forsythia ovata (Oleaceae).</title>
        <authorList>
            <person name="Jang H."/>
        </authorList>
    </citation>
    <scope>NUCLEOTIDE SEQUENCE [LARGE SCALE GENOMIC DNA]</scope>
</reference>
<dbReference type="GO" id="GO:0019888">
    <property type="term" value="F:protein phosphatase regulator activity"/>
    <property type="evidence" value="ECO:0007669"/>
    <property type="project" value="UniProtKB-UniRule"/>
</dbReference>
<dbReference type="PANTHER" id="PTHR10257:SF60">
    <property type="entry name" value="SERINE_THREONINE PROTEIN PHOSPHATASE 2A 55 KDA REGULATORY SUBUNIT B' DELTA ISOFORM"/>
    <property type="match status" value="1"/>
</dbReference>
<dbReference type="PIRSF" id="PIRSF028043">
    <property type="entry name" value="PP2A_B56"/>
    <property type="match status" value="1"/>
</dbReference>
<dbReference type="InterPro" id="IPR011989">
    <property type="entry name" value="ARM-like"/>
</dbReference>
<evidence type="ECO:0000256" key="4">
    <source>
        <dbReference type="PIRNR" id="PIRNR028043"/>
    </source>
</evidence>
<comment type="similarity">
    <text evidence="2">Belongs to the phosphatase 2A regulatory subunit B56 family.</text>
</comment>
<dbReference type="GO" id="GO:0005737">
    <property type="term" value="C:cytoplasm"/>
    <property type="evidence" value="ECO:0007669"/>
    <property type="project" value="UniProtKB-SubCell"/>
</dbReference>
<comment type="subcellular location">
    <subcellularLocation>
        <location evidence="1">Cytoplasm</location>
    </subcellularLocation>
</comment>
<dbReference type="PANTHER" id="PTHR10257">
    <property type="entry name" value="SERINE/THREONINE PROTEIN PHOSPHATASE 2A PP2A REGULATORY SUBUNIT B"/>
    <property type="match status" value="1"/>
</dbReference>
<evidence type="ECO:0000313" key="6">
    <source>
        <dbReference type="EMBL" id="KAL2523177.1"/>
    </source>
</evidence>
<dbReference type="FunFam" id="1.25.10.10:FF:000041">
    <property type="entry name" value="Serine/threonine protein phosphatase 2A regulatory subunit"/>
    <property type="match status" value="1"/>
</dbReference>
<dbReference type="GO" id="GO:0000159">
    <property type="term" value="C:protein phosphatase type 2A complex"/>
    <property type="evidence" value="ECO:0007669"/>
    <property type="project" value="UniProtKB-UniRule"/>
</dbReference>
<dbReference type="EMBL" id="JBFOLJ010000007">
    <property type="protein sequence ID" value="KAL2523177.1"/>
    <property type="molecule type" value="Genomic_DNA"/>
</dbReference>
<evidence type="ECO:0000313" key="7">
    <source>
        <dbReference type="Proteomes" id="UP001604277"/>
    </source>
</evidence>
<dbReference type="Gene3D" id="1.25.10.10">
    <property type="entry name" value="Leucine-rich Repeat Variant"/>
    <property type="match status" value="1"/>
</dbReference>
<feature type="region of interest" description="Disordered" evidence="5">
    <location>
        <begin position="1"/>
        <end position="48"/>
    </location>
</feature>
<dbReference type="InterPro" id="IPR016024">
    <property type="entry name" value="ARM-type_fold"/>
</dbReference>
<accession>A0ABD1UDY6</accession>
<sequence>MIKNILNRLPKKQTKLTENRDGGSSTFNSNALTNSRSTTSSRSGNSNALSLSGSTFNSGLNHGNKIPDAVKINGNTGVVPYEALPSFRDVPNAEKQTLFIKKLNLCCVVFDFTDPTKNLKEKDIKRQTLVELVDYITSANGKFTETVMQEIVRMVSTNLFRTLSTQPRENKVLEAFDLEEEEPLMDSAWPHLQIVYEFLLRFVASPETDAKLAKRYIDHSFVLKLLDLFDSEDPREREYLKTVLHRIYGKFMVHRPFIRKAINYIFYRFIFETEKHNGIAELLEILGSIINGFALPLKEEHKLFLVRALIPLHKPKCIPMYHQQLSYCITQFVEKDCKLADTVIRGLLKYWPITNSSKEVMFLGELEEVLEATQPPEFQRCMVPLFRQIGRCLSSSHFQVAERALFLWNNDHIENLIKQNRKVILPIIFPSLEKNATNHWNQAVRSLTLNVRKIFSDVDPELFEECLHKFQEDEVREKEMETKREATWRRLEEIAAMKAASNEPVLVPSRFNNNTSSG</sequence>
<dbReference type="SUPFAM" id="SSF48371">
    <property type="entry name" value="ARM repeat"/>
    <property type="match status" value="1"/>
</dbReference>
<feature type="compositionally biased region" description="Low complexity" evidence="5">
    <location>
        <begin position="28"/>
        <end position="48"/>
    </location>
</feature>
<proteinExistence type="inferred from homology"/>
<dbReference type="InterPro" id="IPR002554">
    <property type="entry name" value="PP2A_B56"/>
</dbReference>